<protein>
    <submittedName>
        <fullName evidence="1">Uncharacterized protein</fullName>
    </submittedName>
</protein>
<name>E7GER5_9FIRM</name>
<dbReference type="SUPFAM" id="SSF56235">
    <property type="entry name" value="N-terminal nucleophile aminohydrolases (Ntn hydrolases)"/>
    <property type="match status" value="1"/>
</dbReference>
<organism evidence="1 2">
    <name type="scientific">Coprobacillus cateniformis</name>
    <dbReference type="NCBI Taxonomy" id="100884"/>
    <lineage>
        <taxon>Bacteria</taxon>
        <taxon>Bacillati</taxon>
        <taxon>Bacillota</taxon>
        <taxon>Erysipelotrichia</taxon>
        <taxon>Erysipelotrichales</taxon>
        <taxon>Coprobacillaceae</taxon>
        <taxon>Coprobacillus</taxon>
    </lineage>
</organism>
<sequence length="217" mass="25314">MYQELERRRNYMSFMVAMKTNNGVIIASDSYSTYPSRGLKDGNYKKIHCMKENELYIGIVGLNQVIKIEDNSQADDINDILPHFFSDITSFEELQLQINQFAYYVKPTCDNECKDISCVFIYKKMMTSLDVLHGKGYYLKIWNDNESDILFMGEEYHKIIARSQFHQADLNLSLKDSLNKCIQTIENAIHEEAKLFEENKRVVGGPIQYMILDYGHL</sequence>
<dbReference type="RefSeq" id="WP_008790289.1">
    <property type="nucleotide sequence ID" value="NZ_AKCB01000004.1"/>
</dbReference>
<reference evidence="1 2" key="1">
    <citation type="submission" date="2010-12" db="EMBL/GenBank/DDBJ databases">
        <title>The Genome Sequence of Coprobacillus sp. strain 29_1.</title>
        <authorList>
            <consortium name="The Broad Institute Genome Sequencing Platform"/>
            <person name="Earl A."/>
            <person name="Ward D."/>
            <person name="Feldgarden M."/>
            <person name="Gevers D."/>
            <person name="Daigneault M."/>
            <person name="Sibley C.D."/>
            <person name="White A."/>
            <person name="Strauss J."/>
            <person name="Allen-Vercoe E."/>
            <person name="Young S.K."/>
            <person name="Zeng Q."/>
            <person name="Gargeya S."/>
            <person name="Fitzgerald M."/>
            <person name="Haas B."/>
            <person name="Abouelleil A."/>
            <person name="Alvarado L."/>
            <person name="Arachchi H.M."/>
            <person name="Berlin A."/>
            <person name="Brown A."/>
            <person name="Chapman S.B."/>
            <person name="Chen Z."/>
            <person name="Dunbar C."/>
            <person name="Freedman E."/>
            <person name="Gearin G."/>
            <person name="Gellesch M."/>
            <person name="Goldberg J."/>
            <person name="Griggs A."/>
            <person name="Gujja S."/>
            <person name="Heilman E."/>
            <person name="Heiman D."/>
            <person name="Howarth C."/>
            <person name="Larson L."/>
            <person name="Lui A."/>
            <person name="MacDonald P.J.P."/>
            <person name="Mehta T."/>
            <person name="Montmayeur A."/>
            <person name="Murphy C."/>
            <person name="Neiman D."/>
            <person name="Pearson M."/>
            <person name="Priest M."/>
            <person name="Roberts A."/>
            <person name="Saif S."/>
            <person name="Shea T."/>
            <person name="Shenoy N."/>
            <person name="Sisk P."/>
            <person name="Stolte C."/>
            <person name="Sykes S."/>
            <person name="White J."/>
            <person name="Yandava C."/>
            <person name="Nusbaum C."/>
            <person name="Birren B."/>
        </authorList>
    </citation>
    <scope>NUCLEOTIDE SEQUENCE [LARGE SCALE GENOMIC DNA]</scope>
    <source>
        <strain evidence="1 2">29_1</strain>
    </source>
</reference>
<dbReference type="HOGENOM" id="CLU_1270505_0_0_9"/>
<proteinExistence type="predicted"/>
<dbReference type="GeneID" id="78231524"/>
<accession>E7GER5</accession>
<comment type="caution">
    <text evidence="1">The sequence shown here is derived from an EMBL/GenBank/DDBJ whole genome shotgun (WGS) entry which is preliminary data.</text>
</comment>
<keyword evidence="2" id="KW-1185">Reference proteome</keyword>
<evidence type="ECO:0000313" key="2">
    <source>
        <dbReference type="Proteomes" id="UP000003157"/>
    </source>
</evidence>
<dbReference type="EMBL" id="ADKX01000046">
    <property type="protein sequence ID" value="EFW03516.1"/>
    <property type="molecule type" value="Genomic_DNA"/>
</dbReference>
<dbReference type="InterPro" id="IPR029055">
    <property type="entry name" value="Ntn_hydrolases_N"/>
</dbReference>
<dbReference type="Proteomes" id="UP000003157">
    <property type="component" value="Unassembled WGS sequence"/>
</dbReference>
<evidence type="ECO:0000313" key="1">
    <source>
        <dbReference type="EMBL" id="EFW03516.1"/>
    </source>
</evidence>
<dbReference type="AlphaFoldDB" id="E7GER5"/>
<gene>
    <name evidence="1" type="ORF">HMPREF9488_03207</name>
</gene>